<dbReference type="PANTHER" id="PTHR30137">
    <property type="entry name" value="LUCIFERASE-LIKE MONOOXYGENASE"/>
    <property type="match status" value="1"/>
</dbReference>
<dbReference type="InterPro" id="IPR036661">
    <property type="entry name" value="Luciferase-like_sf"/>
</dbReference>
<dbReference type="Gene3D" id="3.20.20.30">
    <property type="entry name" value="Luciferase-like domain"/>
    <property type="match status" value="1"/>
</dbReference>
<evidence type="ECO:0000313" key="4">
    <source>
        <dbReference type="EMBL" id="GGB02106.1"/>
    </source>
</evidence>
<dbReference type="PANTHER" id="PTHR30137:SF8">
    <property type="entry name" value="BLR5498 PROTEIN"/>
    <property type="match status" value="1"/>
</dbReference>
<dbReference type="InterPro" id="IPR050766">
    <property type="entry name" value="Bact_Lucif_Oxidored"/>
</dbReference>
<gene>
    <name evidence="4" type="ORF">GCM10011511_26690</name>
</gene>
<dbReference type="NCBIfam" id="TIGR03858">
    <property type="entry name" value="LLM_2I7G"/>
    <property type="match status" value="1"/>
</dbReference>
<evidence type="ECO:0000256" key="2">
    <source>
        <dbReference type="ARBA" id="ARBA00023033"/>
    </source>
</evidence>
<keyword evidence="1" id="KW-0560">Oxidoreductase</keyword>
<sequence>MQFCVFERHKLHNIMEIGLDSFIAKDVASKVSNGIDDAKAISEQLERIRLADEVGLDIFGIGEHHRREFLDSATAVILAAAAAVTKKIRLTSAVTVLSAADPVRVFQEFATLDLISRGRAEIIAGRGSFIEAFPLFGYTLDDYEALYEEKLSLLLRISQNEKVTWRGQFRPQLNDVGIYPRPFQPALPVWIGVGGTPASFQRAGMLGLPLAVAVIGGQTRRFRPLIDLYRETYRAAGHPPANRKVALHSLGYVAADTALAMEQYYPGYAEVFTRIGRERGWPPVTRQHFDAVTGPEGAIIIGNPETVAEKILRHSEALGGIDRVTFQMDNAGLTHMQMMKSIELLGTKVAPLIESTPEFKR</sequence>
<evidence type="ECO:0000313" key="5">
    <source>
        <dbReference type="Proteomes" id="UP000607559"/>
    </source>
</evidence>
<dbReference type="EMBL" id="BMJC01000003">
    <property type="protein sequence ID" value="GGB02106.1"/>
    <property type="molecule type" value="Genomic_DNA"/>
</dbReference>
<dbReference type="GO" id="GO:0004497">
    <property type="term" value="F:monooxygenase activity"/>
    <property type="evidence" value="ECO:0007669"/>
    <property type="project" value="UniProtKB-KW"/>
</dbReference>
<dbReference type="InterPro" id="IPR022290">
    <property type="entry name" value="LLM_Atu2307-like"/>
</dbReference>
<name>A0A8J2UDD3_9BACT</name>
<organism evidence="4 5">
    <name type="scientific">Puia dinghuensis</name>
    <dbReference type="NCBI Taxonomy" id="1792502"/>
    <lineage>
        <taxon>Bacteria</taxon>
        <taxon>Pseudomonadati</taxon>
        <taxon>Bacteroidota</taxon>
        <taxon>Chitinophagia</taxon>
        <taxon>Chitinophagales</taxon>
        <taxon>Chitinophagaceae</taxon>
        <taxon>Puia</taxon>
    </lineage>
</organism>
<dbReference type="SUPFAM" id="SSF51679">
    <property type="entry name" value="Bacterial luciferase-like"/>
    <property type="match status" value="1"/>
</dbReference>
<dbReference type="Proteomes" id="UP000607559">
    <property type="component" value="Unassembled WGS sequence"/>
</dbReference>
<protein>
    <submittedName>
        <fullName evidence="4">Luciferase</fullName>
    </submittedName>
</protein>
<reference evidence="4" key="2">
    <citation type="submission" date="2020-09" db="EMBL/GenBank/DDBJ databases">
        <authorList>
            <person name="Sun Q."/>
            <person name="Zhou Y."/>
        </authorList>
    </citation>
    <scope>NUCLEOTIDE SEQUENCE</scope>
    <source>
        <strain evidence="4">CGMCC 1.15448</strain>
    </source>
</reference>
<proteinExistence type="predicted"/>
<keyword evidence="2" id="KW-0503">Monooxygenase</keyword>
<evidence type="ECO:0000259" key="3">
    <source>
        <dbReference type="Pfam" id="PF00296"/>
    </source>
</evidence>
<dbReference type="InterPro" id="IPR011251">
    <property type="entry name" value="Luciferase-like_dom"/>
</dbReference>
<dbReference type="GO" id="GO:0005829">
    <property type="term" value="C:cytosol"/>
    <property type="evidence" value="ECO:0007669"/>
    <property type="project" value="TreeGrafter"/>
</dbReference>
<feature type="domain" description="Luciferase-like" evidence="3">
    <location>
        <begin position="34"/>
        <end position="316"/>
    </location>
</feature>
<dbReference type="GO" id="GO:0016705">
    <property type="term" value="F:oxidoreductase activity, acting on paired donors, with incorporation or reduction of molecular oxygen"/>
    <property type="evidence" value="ECO:0007669"/>
    <property type="project" value="InterPro"/>
</dbReference>
<keyword evidence="5" id="KW-1185">Reference proteome</keyword>
<reference evidence="4" key="1">
    <citation type="journal article" date="2014" name="Int. J. Syst. Evol. Microbiol.">
        <title>Complete genome sequence of Corynebacterium casei LMG S-19264T (=DSM 44701T), isolated from a smear-ripened cheese.</title>
        <authorList>
            <consortium name="US DOE Joint Genome Institute (JGI-PGF)"/>
            <person name="Walter F."/>
            <person name="Albersmeier A."/>
            <person name="Kalinowski J."/>
            <person name="Ruckert C."/>
        </authorList>
    </citation>
    <scope>NUCLEOTIDE SEQUENCE</scope>
    <source>
        <strain evidence="4">CGMCC 1.15448</strain>
    </source>
</reference>
<dbReference type="Pfam" id="PF00296">
    <property type="entry name" value="Bac_luciferase"/>
    <property type="match status" value="1"/>
</dbReference>
<comment type="caution">
    <text evidence="4">The sequence shown here is derived from an EMBL/GenBank/DDBJ whole genome shotgun (WGS) entry which is preliminary data.</text>
</comment>
<dbReference type="AlphaFoldDB" id="A0A8J2UDD3"/>
<evidence type="ECO:0000256" key="1">
    <source>
        <dbReference type="ARBA" id="ARBA00023002"/>
    </source>
</evidence>
<accession>A0A8J2UDD3</accession>